<dbReference type="KEGG" id="nhm:NHE_0228"/>
<dbReference type="InterPro" id="IPR043130">
    <property type="entry name" value="CDP-OH_PTrfase_TM_dom"/>
</dbReference>
<evidence type="ECO:0000256" key="5">
    <source>
        <dbReference type="ARBA" id="ARBA00022692"/>
    </source>
</evidence>
<organism evidence="14 15">
    <name type="scientific">Neorickettsia helminthoeca str. Oregon</name>
    <dbReference type="NCBI Taxonomy" id="1286528"/>
    <lineage>
        <taxon>Bacteria</taxon>
        <taxon>Pseudomonadati</taxon>
        <taxon>Pseudomonadota</taxon>
        <taxon>Alphaproteobacteria</taxon>
        <taxon>Rickettsiales</taxon>
        <taxon>Anaplasmataceae</taxon>
        <taxon>Neorickettsia</taxon>
    </lineage>
</organism>
<reference evidence="14 15" key="1">
    <citation type="submission" date="2014-03" db="EMBL/GenBank/DDBJ databases">
        <title>Sequencing and Comparison of Genomes and Transcriptome Profiles of Human Ehrlichiosis Agents.</title>
        <authorList>
            <person name="Lin M."/>
            <person name="Daugherty S.C."/>
            <person name="Nagaraj S."/>
            <person name="Cheng Z."/>
            <person name="Xiong Q."/>
            <person name="Lin F.-Y."/>
            <person name="Sengamalay N."/>
            <person name="Ott S."/>
            <person name="Godinez A."/>
            <person name="Tallon L.J."/>
            <person name="Sadzewicz L."/>
            <person name="Fraser C.M."/>
            <person name="Dunning Hotopp J.C."/>
            <person name="Rikihisa Y."/>
        </authorList>
    </citation>
    <scope>NUCLEOTIDE SEQUENCE [LARGE SCALE GENOMIC DNA]</scope>
    <source>
        <strain evidence="14 15">Oregon</strain>
    </source>
</reference>
<keyword evidence="3" id="KW-0444">Lipid biosynthesis</keyword>
<dbReference type="Proteomes" id="UP000023755">
    <property type="component" value="Chromosome"/>
</dbReference>
<dbReference type="InterPro" id="IPR012616">
    <property type="entry name" value="CDP-OH_P_trans_C"/>
</dbReference>
<evidence type="ECO:0000256" key="6">
    <source>
        <dbReference type="ARBA" id="ARBA00022989"/>
    </source>
</evidence>
<protein>
    <submittedName>
        <fullName evidence="14">CDP-alcohol phosphatidyltransferase family protein</fullName>
    </submittedName>
</protein>
<dbReference type="STRING" id="1286528.NHE_0228"/>
<accession>X5GVU0</accession>
<evidence type="ECO:0000256" key="12">
    <source>
        <dbReference type="SAM" id="Phobius"/>
    </source>
</evidence>
<dbReference type="Pfam" id="PF01066">
    <property type="entry name" value="CDP-OH_P_transf"/>
    <property type="match status" value="1"/>
</dbReference>
<dbReference type="AlphaFoldDB" id="X5GVU0"/>
<gene>
    <name evidence="14" type="ORF">NHE_0228</name>
</gene>
<keyword evidence="15" id="KW-1185">Reference proteome</keyword>
<dbReference type="PANTHER" id="PTHR14269:SF61">
    <property type="entry name" value="CDP-DIACYLGLYCEROL--SERINE O-PHOSPHATIDYLTRANSFERASE"/>
    <property type="match status" value="1"/>
</dbReference>
<dbReference type="GO" id="GO:0016780">
    <property type="term" value="F:phosphotransferase activity, for other substituted phosphate groups"/>
    <property type="evidence" value="ECO:0007669"/>
    <property type="project" value="InterPro"/>
</dbReference>
<comment type="similarity">
    <text evidence="2 11">Belongs to the CDP-alcohol phosphatidyltransferase class-I family.</text>
</comment>
<dbReference type="InterPro" id="IPR050324">
    <property type="entry name" value="CDP-alcohol_PTase-I"/>
</dbReference>
<dbReference type="HOGENOM" id="CLU_049944_1_0_5"/>
<evidence type="ECO:0000256" key="4">
    <source>
        <dbReference type="ARBA" id="ARBA00022679"/>
    </source>
</evidence>
<feature type="transmembrane region" description="Helical" evidence="12">
    <location>
        <begin position="167"/>
        <end position="188"/>
    </location>
</feature>
<comment type="subcellular location">
    <subcellularLocation>
        <location evidence="1">Membrane</location>
        <topology evidence="1">Multi-pass membrane protein</topology>
    </subcellularLocation>
</comment>
<dbReference type="PANTHER" id="PTHR14269">
    <property type="entry name" value="CDP-DIACYLGLYCEROL--GLYCEROL-3-PHOSPHATE 3-PHOSPHATIDYLTRANSFERASE-RELATED"/>
    <property type="match status" value="1"/>
</dbReference>
<dbReference type="GO" id="GO:0016020">
    <property type="term" value="C:membrane"/>
    <property type="evidence" value="ECO:0007669"/>
    <property type="project" value="UniProtKB-SubCell"/>
</dbReference>
<evidence type="ECO:0000256" key="3">
    <source>
        <dbReference type="ARBA" id="ARBA00022516"/>
    </source>
</evidence>
<evidence type="ECO:0000259" key="13">
    <source>
        <dbReference type="Pfam" id="PF08009"/>
    </source>
</evidence>
<feature type="transmembrane region" description="Helical" evidence="12">
    <location>
        <begin position="136"/>
        <end position="155"/>
    </location>
</feature>
<dbReference type="PROSITE" id="PS00379">
    <property type="entry name" value="CDP_ALCOHOL_P_TRANSF"/>
    <property type="match status" value="1"/>
</dbReference>
<keyword evidence="6 12" id="KW-1133">Transmembrane helix</keyword>
<evidence type="ECO:0000256" key="9">
    <source>
        <dbReference type="ARBA" id="ARBA00023209"/>
    </source>
</evidence>
<evidence type="ECO:0000256" key="8">
    <source>
        <dbReference type="ARBA" id="ARBA00023136"/>
    </source>
</evidence>
<evidence type="ECO:0000256" key="1">
    <source>
        <dbReference type="ARBA" id="ARBA00004141"/>
    </source>
</evidence>
<keyword evidence="5 12" id="KW-0812">Transmembrane</keyword>
<sequence length="254" mass="28173">MRTRSIPIARFFPNLITFLGLCVGLTSIRFSLGALWELALAAITISAIIDGIDGRIARMLESSSRFGAELDSLADMVSFGIAPAFMLYLWELHNVKVFGWGITMIFVVCMAVRLARFNVKSASTEDKGRALKFFDGIPAPASGILAVLPVIVTFGCEGCTIITPIVINHYFLVVYLLVISVLTVSRIPTFSLKNVSVPQYLESILMFFFAVTAVAFILKPWITIPILSLCYVLSIPVSFFLYSRQEHNTEENRN</sequence>
<feature type="transmembrane region" description="Helical" evidence="12">
    <location>
        <begin position="12"/>
        <end position="28"/>
    </location>
</feature>
<evidence type="ECO:0000313" key="14">
    <source>
        <dbReference type="EMBL" id="AHX11192.1"/>
    </source>
</evidence>
<dbReference type="Gene3D" id="1.20.120.1760">
    <property type="match status" value="1"/>
</dbReference>
<evidence type="ECO:0000313" key="15">
    <source>
        <dbReference type="Proteomes" id="UP000023755"/>
    </source>
</evidence>
<keyword evidence="4 11" id="KW-0808">Transferase</keyword>
<proteinExistence type="inferred from homology"/>
<keyword evidence="8 12" id="KW-0472">Membrane</keyword>
<dbReference type="InterPro" id="IPR000462">
    <property type="entry name" value="CDP-OH_P_trans"/>
</dbReference>
<keyword evidence="10" id="KW-1208">Phospholipid metabolism</keyword>
<dbReference type="Pfam" id="PF08009">
    <property type="entry name" value="CDP-OH_P_tran_2"/>
    <property type="match status" value="1"/>
</dbReference>
<dbReference type="InterPro" id="IPR048254">
    <property type="entry name" value="CDP_ALCOHOL_P_TRANSF_CS"/>
</dbReference>
<evidence type="ECO:0000256" key="11">
    <source>
        <dbReference type="RuleBase" id="RU003750"/>
    </source>
</evidence>
<evidence type="ECO:0000256" key="7">
    <source>
        <dbReference type="ARBA" id="ARBA00023098"/>
    </source>
</evidence>
<feature type="transmembrane region" description="Helical" evidence="12">
    <location>
        <begin position="224"/>
        <end position="243"/>
    </location>
</feature>
<feature type="transmembrane region" description="Helical" evidence="12">
    <location>
        <begin position="97"/>
        <end position="115"/>
    </location>
</feature>
<dbReference type="OrthoDB" id="9777147at2"/>
<dbReference type="GO" id="GO:0008654">
    <property type="term" value="P:phospholipid biosynthetic process"/>
    <property type="evidence" value="ECO:0007669"/>
    <property type="project" value="UniProtKB-KW"/>
</dbReference>
<feature type="transmembrane region" description="Helical" evidence="12">
    <location>
        <begin position="200"/>
        <end position="218"/>
    </location>
</feature>
<dbReference type="RefSeq" id="WP_038559007.1">
    <property type="nucleotide sequence ID" value="NZ_CP007481.1"/>
</dbReference>
<evidence type="ECO:0000256" key="2">
    <source>
        <dbReference type="ARBA" id="ARBA00010441"/>
    </source>
</evidence>
<dbReference type="EMBL" id="CP007481">
    <property type="protein sequence ID" value="AHX11192.1"/>
    <property type="molecule type" value="Genomic_DNA"/>
</dbReference>
<keyword evidence="9" id="KW-0594">Phospholipid biosynthesis</keyword>
<name>X5GVU0_9RICK</name>
<keyword evidence="7" id="KW-0443">Lipid metabolism</keyword>
<feature type="domain" description="CDP-alcohol phosphatidyltransferase C-terminal" evidence="13">
    <location>
        <begin position="204"/>
        <end position="236"/>
    </location>
</feature>
<evidence type="ECO:0000256" key="10">
    <source>
        <dbReference type="ARBA" id="ARBA00023264"/>
    </source>
</evidence>